<keyword evidence="12" id="KW-1003">Cell membrane</keyword>
<keyword evidence="6 10" id="KW-0274">FAD</keyword>
<dbReference type="EC" id="2.7.1.180" evidence="1 10"/>
<dbReference type="eggNOG" id="COG1477">
    <property type="taxonomic scope" value="Bacteria"/>
</dbReference>
<evidence type="ECO:0000256" key="9">
    <source>
        <dbReference type="ARBA" id="ARBA00048540"/>
    </source>
</evidence>
<feature type="binding site" evidence="11">
    <location>
        <position position="290"/>
    </location>
    <ligand>
        <name>Mg(2+)</name>
        <dbReference type="ChEBI" id="CHEBI:18420"/>
    </ligand>
</feature>
<dbReference type="KEGG" id="amt:Amet_1234"/>
<keyword evidence="5 10" id="KW-0479">Metal-binding</keyword>
<dbReference type="Pfam" id="PF02424">
    <property type="entry name" value="ApbE"/>
    <property type="match status" value="1"/>
</dbReference>
<dbReference type="GO" id="GO:0016740">
    <property type="term" value="F:transferase activity"/>
    <property type="evidence" value="ECO:0007669"/>
    <property type="project" value="UniProtKB-UniRule"/>
</dbReference>
<feature type="signal peptide" evidence="12">
    <location>
        <begin position="1"/>
        <end position="23"/>
    </location>
</feature>
<evidence type="ECO:0000256" key="7">
    <source>
        <dbReference type="ARBA" id="ARBA00022842"/>
    </source>
</evidence>
<dbReference type="AlphaFoldDB" id="A6TMM3"/>
<keyword evidence="12" id="KW-0997">Cell inner membrane</keyword>
<dbReference type="PROSITE" id="PS51257">
    <property type="entry name" value="PROKAR_LIPOPROTEIN"/>
    <property type="match status" value="1"/>
</dbReference>
<dbReference type="Gene3D" id="3.10.520.10">
    <property type="entry name" value="ApbE-like domains"/>
    <property type="match status" value="1"/>
</dbReference>
<dbReference type="Proteomes" id="UP000001572">
    <property type="component" value="Chromosome"/>
</dbReference>
<dbReference type="GO" id="GO:0005886">
    <property type="term" value="C:plasma membrane"/>
    <property type="evidence" value="ECO:0007669"/>
    <property type="project" value="UniProtKB-SubCell"/>
</dbReference>
<comment type="cofactor">
    <cofactor evidence="11">
        <name>Mg(2+)</name>
        <dbReference type="ChEBI" id="CHEBI:18420"/>
    </cofactor>
    <cofactor evidence="11">
        <name>Mn(2+)</name>
        <dbReference type="ChEBI" id="CHEBI:29035"/>
    </cofactor>
    <text evidence="11">Magnesium. Can also use manganese.</text>
</comment>
<dbReference type="GO" id="GO:0046872">
    <property type="term" value="F:metal ion binding"/>
    <property type="evidence" value="ECO:0007669"/>
    <property type="project" value="UniProtKB-UniRule"/>
</dbReference>
<evidence type="ECO:0000256" key="11">
    <source>
        <dbReference type="PIRSR" id="PIRSR006268-2"/>
    </source>
</evidence>
<keyword evidence="12" id="KW-0732">Signal</keyword>
<evidence type="ECO:0000256" key="10">
    <source>
        <dbReference type="PIRNR" id="PIRNR006268"/>
    </source>
</evidence>
<feature type="binding site" evidence="11">
    <location>
        <position position="294"/>
    </location>
    <ligand>
        <name>Mg(2+)</name>
        <dbReference type="ChEBI" id="CHEBI:18420"/>
    </ligand>
</feature>
<evidence type="ECO:0000256" key="5">
    <source>
        <dbReference type="ARBA" id="ARBA00022723"/>
    </source>
</evidence>
<reference evidence="14" key="1">
    <citation type="journal article" date="2016" name="Genome Announc.">
        <title>Complete genome sequence of Alkaliphilus metalliredigens strain QYMF, an alkaliphilic and metal-reducing bacterium isolated from borax-contaminated leachate ponds.</title>
        <authorList>
            <person name="Hwang C."/>
            <person name="Copeland A."/>
            <person name="Lucas S."/>
            <person name="Lapidus A."/>
            <person name="Barry K."/>
            <person name="Detter J.C."/>
            <person name="Glavina Del Rio T."/>
            <person name="Hammon N."/>
            <person name="Israni S."/>
            <person name="Dalin E."/>
            <person name="Tice H."/>
            <person name="Pitluck S."/>
            <person name="Chertkov O."/>
            <person name="Brettin T."/>
            <person name="Bruce D."/>
            <person name="Han C."/>
            <person name="Schmutz J."/>
            <person name="Larimer F."/>
            <person name="Land M.L."/>
            <person name="Hauser L."/>
            <person name="Kyrpides N."/>
            <person name="Mikhailova N."/>
            <person name="Ye Q."/>
            <person name="Zhou J."/>
            <person name="Richardson P."/>
            <person name="Fields M.W."/>
        </authorList>
    </citation>
    <scope>NUCLEOTIDE SEQUENCE [LARGE SCALE GENOMIC DNA]</scope>
    <source>
        <strain evidence="14">QYMF</strain>
    </source>
</reference>
<feature type="chain" id="PRO_5039744915" description="FAD:protein FMN transferase" evidence="12">
    <location>
        <begin position="24"/>
        <end position="346"/>
    </location>
</feature>
<dbReference type="InterPro" id="IPR024932">
    <property type="entry name" value="ApbE"/>
</dbReference>
<evidence type="ECO:0000256" key="6">
    <source>
        <dbReference type="ARBA" id="ARBA00022827"/>
    </source>
</evidence>
<organism evidence="13 14">
    <name type="scientific">Alkaliphilus metalliredigens (strain QYMF)</name>
    <dbReference type="NCBI Taxonomy" id="293826"/>
    <lineage>
        <taxon>Bacteria</taxon>
        <taxon>Bacillati</taxon>
        <taxon>Bacillota</taxon>
        <taxon>Clostridia</taxon>
        <taxon>Peptostreptococcales</taxon>
        <taxon>Natronincolaceae</taxon>
        <taxon>Alkaliphilus</taxon>
    </lineage>
</organism>
<evidence type="ECO:0000256" key="2">
    <source>
        <dbReference type="ARBA" id="ARBA00016337"/>
    </source>
</evidence>
<keyword evidence="14" id="KW-1185">Reference proteome</keyword>
<evidence type="ECO:0000313" key="13">
    <source>
        <dbReference type="EMBL" id="ABR47441.1"/>
    </source>
</evidence>
<feature type="binding site" evidence="11">
    <location>
        <position position="176"/>
    </location>
    <ligand>
        <name>Mg(2+)</name>
        <dbReference type="ChEBI" id="CHEBI:18420"/>
    </ligand>
</feature>
<comment type="function">
    <text evidence="12">Flavin transferase that catalyzes the transfer of the FMN moiety of FAD and its covalent binding to the hydroxyl group of a threonine residue in a target flavoprotein.</text>
</comment>
<evidence type="ECO:0000313" key="14">
    <source>
        <dbReference type="Proteomes" id="UP000001572"/>
    </source>
</evidence>
<comment type="subcellular location">
    <subcellularLocation>
        <location evidence="12">Cell inner membrane</location>
        <topology evidence="12">Lipid-anchor</topology>
        <orientation evidence="12">Periplasmic side</orientation>
    </subcellularLocation>
</comment>
<dbReference type="PIRSF" id="PIRSF006268">
    <property type="entry name" value="ApbE"/>
    <property type="match status" value="1"/>
</dbReference>
<dbReference type="RefSeq" id="WP_012062482.1">
    <property type="nucleotide sequence ID" value="NC_009633.1"/>
</dbReference>
<dbReference type="HOGENOM" id="CLU_044403_1_0_9"/>
<evidence type="ECO:0000256" key="4">
    <source>
        <dbReference type="ARBA" id="ARBA00022679"/>
    </source>
</evidence>
<sequence>MNTLKRKGKLILLLITLSILLMACGSEEPELVQNGQLALGTYSQISVYAPTTSKGEKAIEAAFTQVTTIENTLSTSIENSDVSQINLNAGTAPVQVDEMTLDVIHAGLDYYSITKGTFNIGLGSLIELWGIGQDWQKVPTDEEIQEAKQHIDLSNIEISEKEVFITDPHMLMDLGGIAKGYAVDEAVGILRSNGIESGFVNFGGDVYALGNKSDGTPWRIGIQNPEIGESGVIARMGLTDKAIVTSGDYERYFVENDVRYHHIIDPETGYPSTNEISSVTIISDKSMDADVLSTAIFILGLEKGLDLIESLEEIQGVIVTKDRSVYISSGIKNEVEMLDSNFSIVN</sequence>
<accession>A6TMM3</accession>
<keyword evidence="7 10" id="KW-0460">Magnesium</keyword>
<keyword evidence="3 10" id="KW-0285">Flavoprotein</keyword>
<dbReference type="SUPFAM" id="SSF143631">
    <property type="entry name" value="ApbE-like"/>
    <property type="match status" value="1"/>
</dbReference>
<evidence type="ECO:0000256" key="3">
    <source>
        <dbReference type="ARBA" id="ARBA00022630"/>
    </source>
</evidence>
<comment type="catalytic activity">
    <reaction evidence="9 10 12">
        <text>L-threonyl-[protein] + FAD = FMN-L-threonyl-[protein] + AMP + H(+)</text>
        <dbReference type="Rhea" id="RHEA:36847"/>
        <dbReference type="Rhea" id="RHEA-COMP:11060"/>
        <dbReference type="Rhea" id="RHEA-COMP:11061"/>
        <dbReference type="ChEBI" id="CHEBI:15378"/>
        <dbReference type="ChEBI" id="CHEBI:30013"/>
        <dbReference type="ChEBI" id="CHEBI:57692"/>
        <dbReference type="ChEBI" id="CHEBI:74257"/>
        <dbReference type="ChEBI" id="CHEBI:456215"/>
        <dbReference type="EC" id="2.7.1.180"/>
    </reaction>
</comment>
<comment type="similarity">
    <text evidence="10 12">Belongs to the ApbE family.</text>
</comment>
<name>A6TMM3_ALKMQ</name>
<dbReference type="PANTHER" id="PTHR30040">
    <property type="entry name" value="THIAMINE BIOSYNTHESIS LIPOPROTEIN APBE"/>
    <property type="match status" value="1"/>
</dbReference>
<evidence type="ECO:0000256" key="8">
    <source>
        <dbReference type="ARBA" id="ARBA00031306"/>
    </source>
</evidence>
<gene>
    <name evidence="13" type="ordered locus">Amet_1234</name>
</gene>
<dbReference type="InterPro" id="IPR003374">
    <property type="entry name" value="ApbE-like_sf"/>
</dbReference>
<keyword evidence="12" id="KW-0472">Membrane</keyword>
<dbReference type="EMBL" id="CP000724">
    <property type="protein sequence ID" value="ABR47441.1"/>
    <property type="molecule type" value="Genomic_DNA"/>
</dbReference>
<proteinExistence type="inferred from homology"/>
<keyword evidence="4 10" id="KW-0808">Transferase</keyword>
<dbReference type="PANTHER" id="PTHR30040:SF2">
    <property type="entry name" value="FAD:PROTEIN FMN TRANSFERASE"/>
    <property type="match status" value="1"/>
</dbReference>
<dbReference type="STRING" id="293826.Amet_1234"/>
<evidence type="ECO:0000256" key="12">
    <source>
        <dbReference type="RuleBase" id="RU363002"/>
    </source>
</evidence>
<protein>
    <recommendedName>
        <fullName evidence="2 10">FAD:protein FMN transferase</fullName>
        <ecNumber evidence="1 10">2.7.1.180</ecNumber>
    </recommendedName>
    <alternativeName>
        <fullName evidence="8 10">Flavin transferase</fullName>
    </alternativeName>
</protein>
<evidence type="ECO:0000256" key="1">
    <source>
        <dbReference type="ARBA" id="ARBA00011955"/>
    </source>
</evidence>
<keyword evidence="12 13" id="KW-0449">Lipoprotein</keyword>